<proteinExistence type="predicted"/>
<dbReference type="Proteomes" id="UP000076632">
    <property type="component" value="Unassembled WGS sequence"/>
</dbReference>
<keyword evidence="1" id="KW-1133">Transmembrane helix</keyword>
<dbReference type="GO" id="GO:0006487">
    <property type="term" value="P:protein N-linked glycosylation"/>
    <property type="evidence" value="ECO:0007669"/>
    <property type="project" value="TreeGrafter"/>
</dbReference>
<evidence type="ECO:0000313" key="2">
    <source>
        <dbReference type="EMBL" id="KZF20501.1"/>
    </source>
</evidence>
<organism evidence="2 3">
    <name type="scientific">Xylona heveae (strain CBS 132557 / TC161)</name>
    <dbReference type="NCBI Taxonomy" id="1328760"/>
    <lineage>
        <taxon>Eukaryota</taxon>
        <taxon>Fungi</taxon>
        <taxon>Dikarya</taxon>
        <taxon>Ascomycota</taxon>
        <taxon>Pezizomycotina</taxon>
        <taxon>Xylonomycetes</taxon>
        <taxon>Xylonales</taxon>
        <taxon>Xylonaceae</taxon>
        <taxon>Xylona</taxon>
    </lineage>
</organism>
<dbReference type="PANTHER" id="PTHR28147">
    <property type="entry name" value="N-GLYCOSYLATION PROTEIN EOS1"/>
    <property type="match status" value="1"/>
</dbReference>
<keyword evidence="3" id="KW-1185">Reference proteome</keyword>
<dbReference type="GO" id="GO:0034599">
    <property type="term" value="P:cellular response to oxidative stress"/>
    <property type="evidence" value="ECO:0007669"/>
    <property type="project" value="InterPro"/>
</dbReference>
<accession>A0A165AHW0</accession>
<dbReference type="Pfam" id="PF12326">
    <property type="entry name" value="EOS1"/>
    <property type="match status" value="1"/>
</dbReference>
<dbReference type="GO" id="GO:0005789">
    <property type="term" value="C:endoplasmic reticulum membrane"/>
    <property type="evidence" value="ECO:0007669"/>
    <property type="project" value="InterPro"/>
</dbReference>
<feature type="transmembrane region" description="Helical" evidence="1">
    <location>
        <begin position="125"/>
        <end position="144"/>
    </location>
</feature>
<evidence type="ECO:0000313" key="3">
    <source>
        <dbReference type="Proteomes" id="UP000076632"/>
    </source>
</evidence>
<dbReference type="EMBL" id="KV407463">
    <property type="protein sequence ID" value="KZF20501.1"/>
    <property type="molecule type" value="Genomic_DNA"/>
</dbReference>
<dbReference type="RefSeq" id="XP_018186056.1">
    <property type="nucleotide sequence ID" value="XM_018335421.1"/>
</dbReference>
<protein>
    <recommendedName>
        <fullName evidence="4">N-glycosylation protein EOS1</fullName>
    </recommendedName>
</protein>
<dbReference type="GeneID" id="28900558"/>
<keyword evidence="1" id="KW-0472">Membrane</keyword>
<gene>
    <name evidence="2" type="ORF">L228DRAFT_270568</name>
</gene>
<keyword evidence="1" id="KW-0812">Transmembrane</keyword>
<feature type="transmembrane region" description="Helical" evidence="1">
    <location>
        <begin position="156"/>
        <end position="173"/>
    </location>
</feature>
<dbReference type="InParanoid" id="A0A165AHW0"/>
<dbReference type="OrthoDB" id="2139606at2759"/>
<name>A0A165AHW0_XYLHT</name>
<evidence type="ECO:0000256" key="1">
    <source>
        <dbReference type="SAM" id="Phobius"/>
    </source>
</evidence>
<dbReference type="OMA" id="HVTHQKI"/>
<feature type="transmembrane region" description="Helical" evidence="1">
    <location>
        <begin position="185"/>
        <end position="208"/>
    </location>
</feature>
<dbReference type="PANTHER" id="PTHR28147:SF1">
    <property type="entry name" value="N-GLYCOSYLATION PROTEIN EOS1"/>
    <property type="match status" value="1"/>
</dbReference>
<dbReference type="AlphaFoldDB" id="A0A165AHW0"/>
<dbReference type="InterPro" id="IPR021100">
    <property type="entry name" value="N-glycosylation_EOS1"/>
</dbReference>
<reference evidence="2 3" key="1">
    <citation type="journal article" date="2016" name="Fungal Biol.">
        <title>The genome of Xylona heveae provides a window into fungal endophytism.</title>
        <authorList>
            <person name="Gazis R."/>
            <person name="Kuo A."/>
            <person name="Riley R."/>
            <person name="LaButti K."/>
            <person name="Lipzen A."/>
            <person name="Lin J."/>
            <person name="Amirebrahimi M."/>
            <person name="Hesse C.N."/>
            <person name="Spatafora J.W."/>
            <person name="Henrissat B."/>
            <person name="Hainaut M."/>
            <person name="Grigoriev I.V."/>
            <person name="Hibbett D.S."/>
        </authorList>
    </citation>
    <scope>NUCLEOTIDE SEQUENCE [LARGE SCALE GENOMIC DNA]</scope>
    <source>
        <strain evidence="2 3">TC161</strain>
    </source>
</reference>
<evidence type="ECO:0008006" key="4">
    <source>
        <dbReference type="Google" id="ProtNLM"/>
    </source>
</evidence>
<sequence>MPDSPAKPVVSSPSPPPSAASALHPRVAVLLGVSRRWHLPLLVGRALSTAPAAWWGLRCMFTFLEEFLRDDNGAFSSSWETNSWFRITEVFLALLWCIASAYLSFFFTDSLMSRWLLNYTPSATLVRLLTISASNAYITSWVLYLSGASQDSRLLLPAWISIASTLTVLYHVTQHRSNIKRETSASIGVFSIASFISMVALLILLHLAREDNLAIPLLQLVRKLLKFIVKTLARRFNVEVTWARPRQMVS</sequence>
<feature type="transmembrane region" description="Helical" evidence="1">
    <location>
        <begin position="84"/>
        <end position="105"/>
    </location>
</feature>